<evidence type="ECO:0000313" key="2">
    <source>
        <dbReference type="Proteomes" id="UP000256661"/>
    </source>
</evidence>
<sequence length="50" mass="5830">MAGTKVTVVERSYDVMRARVEHRGSGRARVWREGVELRRDDWDALDTRLA</sequence>
<accession>A0A3D9SJ77</accession>
<gene>
    <name evidence="1" type="ORF">DFJ69_1167</name>
</gene>
<dbReference type="RefSeq" id="WP_170177545.1">
    <property type="nucleotide sequence ID" value="NZ_QTTT01000001.1"/>
</dbReference>
<protein>
    <submittedName>
        <fullName evidence="1">Uncharacterized protein</fullName>
    </submittedName>
</protein>
<proteinExistence type="predicted"/>
<organism evidence="1 2">
    <name type="scientific">Thermomonospora umbrina</name>
    <dbReference type="NCBI Taxonomy" id="111806"/>
    <lineage>
        <taxon>Bacteria</taxon>
        <taxon>Bacillati</taxon>
        <taxon>Actinomycetota</taxon>
        <taxon>Actinomycetes</taxon>
        <taxon>Streptosporangiales</taxon>
        <taxon>Thermomonosporaceae</taxon>
        <taxon>Thermomonospora</taxon>
    </lineage>
</organism>
<dbReference type="Proteomes" id="UP000256661">
    <property type="component" value="Unassembled WGS sequence"/>
</dbReference>
<dbReference type="AlphaFoldDB" id="A0A3D9SJ77"/>
<comment type="caution">
    <text evidence="1">The sequence shown here is derived from an EMBL/GenBank/DDBJ whole genome shotgun (WGS) entry which is preliminary data.</text>
</comment>
<name>A0A3D9SJ77_9ACTN</name>
<dbReference type="EMBL" id="QTTT01000001">
    <property type="protein sequence ID" value="REE95757.1"/>
    <property type="molecule type" value="Genomic_DNA"/>
</dbReference>
<reference evidence="1 2" key="1">
    <citation type="submission" date="2018-08" db="EMBL/GenBank/DDBJ databases">
        <title>Sequencing the genomes of 1000 actinobacteria strains.</title>
        <authorList>
            <person name="Klenk H.-P."/>
        </authorList>
    </citation>
    <scope>NUCLEOTIDE SEQUENCE [LARGE SCALE GENOMIC DNA]</scope>
    <source>
        <strain evidence="1 2">DSM 43927</strain>
    </source>
</reference>
<evidence type="ECO:0000313" key="1">
    <source>
        <dbReference type="EMBL" id="REE95757.1"/>
    </source>
</evidence>
<keyword evidence="2" id="KW-1185">Reference proteome</keyword>